<comment type="catalytic activity">
    <reaction evidence="10 11">
        <text>protoporphyrinogen IX + 3 O2 = protoporphyrin IX + 3 H2O2</text>
        <dbReference type="Rhea" id="RHEA:25576"/>
        <dbReference type="ChEBI" id="CHEBI:15379"/>
        <dbReference type="ChEBI" id="CHEBI:16240"/>
        <dbReference type="ChEBI" id="CHEBI:57306"/>
        <dbReference type="ChEBI" id="CHEBI:57307"/>
        <dbReference type="EC" id="1.3.3.4"/>
    </reaction>
</comment>
<dbReference type="GO" id="GO:0005743">
    <property type="term" value="C:mitochondrial inner membrane"/>
    <property type="evidence" value="ECO:0007669"/>
    <property type="project" value="UniProtKB-SubCell"/>
</dbReference>
<dbReference type="EMBL" id="CAACVR010000045">
    <property type="protein sequence ID" value="VEU23370.1"/>
    <property type="molecule type" value="Genomic_DNA"/>
</dbReference>
<keyword evidence="14" id="KW-1185">Reference proteome</keyword>
<dbReference type="EC" id="1.3.3.4" evidence="4 11"/>
<gene>
    <name evidence="13" type="ORF">BRENAR_LOCUS4101</name>
</gene>
<dbReference type="SUPFAM" id="SSF51905">
    <property type="entry name" value="FAD/NAD(P)-binding domain"/>
    <property type="match status" value="1"/>
</dbReference>
<comment type="function">
    <text evidence="1 11">Catalyzes the 6-electron oxidation of protoporphyrinogen-IX to form protoporphyrin-IX.</text>
</comment>
<protein>
    <recommendedName>
        <fullName evidence="4 11">Protoporphyrinogen oxidase</fullName>
        <ecNumber evidence="4 11">1.3.3.4</ecNumber>
    </recommendedName>
</protein>
<sequence length="548" mass="59888">MSLVSTLPSTVQDANVGVIGGGISGLSFAYFLGKLKPNYRIKVFEQSDRTGGYIYSQPTQVPDAKSTVLEKGPRTLRGVSEGTLIMLDLLDKFQLQNTIMGVHKNAPANKKYLLSPSSKKLVQVPDSFSSLVRFISDPLGRSLPVAMGREFFTIHRGTGKEETMDQFFSRHFGKGLCDNILSAVMHGIYAADVSTLSVKAVMPRMVEIEHKSASIGRYAVLKALFGSSSKEKSDKPQLSTSLAKYQELFSPRLDLGKTSKFLSSFPMTVLKGGLGGLPKAIADNLPPNVEVVYNSDITSLEPSSTGKVKITYKDGSEEFDHVRSTINVQKLGSFIKSPELKEVFSKVPYSSVVLANVYVPQKNILPVSGFGFLVPKASVDESKLLGVIFDSEVEHSARPLFTEAVKKELTSSEVTSPERYKQLGDEVLASDPVITRPYTKVTFMLGGYMYDNENEFPTSTEIKNIVENTFNNIIKSPISDYHIEVGSARDAIPQYNVGYLDLKDQAWKLSKSQFNGALSFGGMTFADGVGVPDCVMSSFKDATKLAGL</sequence>
<name>A0A448YR02_BRENA</name>
<evidence type="ECO:0000256" key="10">
    <source>
        <dbReference type="ARBA" id="ARBA00047554"/>
    </source>
</evidence>
<dbReference type="GO" id="GO:0004729">
    <property type="term" value="F:oxygen-dependent protoporphyrinogen oxidase activity"/>
    <property type="evidence" value="ECO:0007669"/>
    <property type="project" value="UniProtKB-UniRule"/>
</dbReference>
<dbReference type="STRING" id="13370.A0A448YR02"/>
<dbReference type="Proteomes" id="UP000290900">
    <property type="component" value="Unassembled WGS sequence"/>
</dbReference>
<dbReference type="SUPFAM" id="SSF54373">
    <property type="entry name" value="FAD-linked reductases, C-terminal domain"/>
    <property type="match status" value="1"/>
</dbReference>
<dbReference type="InterPro" id="IPR036188">
    <property type="entry name" value="FAD/NAD-bd_sf"/>
</dbReference>
<keyword evidence="6 11" id="KW-0274">FAD</keyword>
<dbReference type="OrthoDB" id="438553at2759"/>
<dbReference type="NCBIfam" id="TIGR00562">
    <property type="entry name" value="proto_IX_ox"/>
    <property type="match status" value="1"/>
</dbReference>
<dbReference type="Gene3D" id="3.50.50.60">
    <property type="entry name" value="FAD/NAD(P)-binding domain"/>
    <property type="match status" value="1"/>
</dbReference>
<evidence type="ECO:0000256" key="8">
    <source>
        <dbReference type="ARBA" id="ARBA00023133"/>
    </source>
</evidence>
<comment type="pathway">
    <text evidence="2 11">Porphyrin-containing compound metabolism; protoporphyrin-IX biosynthesis; protoporphyrin-IX from protoporphyrinogen-IX: step 1/1.</text>
</comment>
<evidence type="ECO:0000256" key="1">
    <source>
        <dbReference type="ARBA" id="ARBA00002600"/>
    </source>
</evidence>
<dbReference type="InParanoid" id="A0A448YR02"/>
<evidence type="ECO:0000256" key="4">
    <source>
        <dbReference type="ARBA" id="ARBA00012867"/>
    </source>
</evidence>
<evidence type="ECO:0000313" key="14">
    <source>
        <dbReference type="Proteomes" id="UP000290900"/>
    </source>
</evidence>
<dbReference type="UniPathway" id="UPA00251">
    <property type="reaction ID" value="UER00324"/>
</dbReference>
<proteinExistence type="inferred from homology"/>
<dbReference type="Pfam" id="PF01593">
    <property type="entry name" value="Amino_oxidase"/>
    <property type="match status" value="1"/>
</dbReference>
<evidence type="ECO:0000313" key="13">
    <source>
        <dbReference type="EMBL" id="VEU23370.1"/>
    </source>
</evidence>
<comment type="cofactor">
    <cofactor evidence="11">
        <name>FAD</name>
        <dbReference type="ChEBI" id="CHEBI:57692"/>
    </cofactor>
    <text evidence="11">Binds 1 FAD per subunit.</text>
</comment>
<keyword evidence="8 11" id="KW-0350">Heme biosynthesis</keyword>
<keyword evidence="9 11" id="KW-0627">Porphyrin biosynthesis</keyword>
<dbReference type="AlphaFoldDB" id="A0A448YR02"/>
<dbReference type="InterPro" id="IPR002937">
    <property type="entry name" value="Amino_oxidase"/>
</dbReference>
<comment type="subcellular location">
    <subcellularLocation>
        <location evidence="11">Mitochondrion inner membrane</location>
    </subcellularLocation>
</comment>
<evidence type="ECO:0000256" key="3">
    <source>
        <dbReference type="ARBA" id="ARBA00010551"/>
    </source>
</evidence>
<evidence type="ECO:0000259" key="12">
    <source>
        <dbReference type="Pfam" id="PF01593"/>
    </source>
</evidence>
<evidence type="ECO:0000256" key="2">
    <source>
        <dbReference type="ARBA" id="ARBA00005073"/>
    </source>
</evidence>
<dbReference type="InterPro" id="IPR050464">
    <property type="entry name" value="Zeta_carotene_desat/Oxidored"/>
</dbReference>
<dbReference type="InterPro" id="IPR004572">
    <property type="entry name" value="Protoporphyrinogen_oxidase"/>
</dbReference>
<reference evidence="13 14" key="1">
    <citation type="submission" date="2018-12" db="EMBL/GenBank/DDBJ databases">
        <authorList>
            <person name="Tiukova I."/>
            <person name="Dainat J."/>
        </authorList>
    </citation>
    <scope>NUCLEOTIDE SEQUENCE [LARGE SCALE GENOMIC DNA]</scope>
</reference>
<keyword evidence="7 11" id="KW-0560">Oxidoreductase</keyword>
<evidence type="ECO:0000256" key="5">
    <source>
        <dbReference type="ARBA" id="ARBA00022630"/>
    </source>
</evidence>
<organism evidence="13 14">
    <name type="scientific">Brettanomyces naardenensis</name>
    <name type="common">Yeast</name>
    <dbReference type="NCBI Taxonomy" id="13370"/>
    <lineage>
        <taxon>Eukaryota</taxon>
        <taxon>Fungi</taxon>
        <taxon>Dikarya</taxon>
        <taxon>Ascomycota</taxon>
        <taxon>Saccharomycotina</taxon>
        <taxon>Pichiomycetes</taxon>
        <taxon>Pichiales</taxon>
        <taxon>Pichiaceae</taxon>
        <taxon>Brettanomyces</taxon>
    </lineage>
</organism>
<accession>A0A448YR02</accession>
<comment type="similarity">
    <text evidence="3 11">Belongs to the protoporphyrinogen/coproporphyrinogen oxidase family. Protoporphyrinogen oxidase subfamily.</text>
</comment>
<evidence type="ECO:0000256" key="11">
    <source>
        <dbReference type="RuleBase" id="RU367069"/>
    </source>
</evidence>
<dbReference type="FunCoup" id="A0A448YR02">
    <property type="interactions" value="498"/>
</dbReference>
<dbReference type="PANTHER" id="PTHR42923">
    <property type="entry name" value="PROTOPORPHYRINOGEN OXIDASE"/>
    <property type="match status" value="1"/>
</dbReference>
<dbReference type="GO" id="GO:0006782">
    <property type="term" value="P:protoporphyrinogen IX biosynthetic process"/>
    <property type="evidence" value="ECO:0007669"/>
    <property type="project" value="UniProtKB-UniRule"/>
</dbReference>
<evidence type="ECO:0000256" key="6">
    <source>
        <dbReference type="ARBA" id="ARBA00022827"/>
    </source>
</evidence>
<keyword evidence="5 11" id="KW-0285">Flavoprotein</keyword>
<evidence type="ECO:0000256" key="9">
    <source>
        <dbReference type="ARBA" id="ARBA00023244"/>
    </source>
</evidence>
<feature type="domain" description="Amine oxidase" evidence="12">
    <location>
        <begin position="23"/>
        <end position="383"/>
    </location>
</feature>
<dbReference type="PANTHER" id="PTHR42923:SF3">
    <property type="entry name" value="PROTOPORPHYRINOGEN OXIDASE"/>
    <property type="match status" value="1"/>
</dbReference>
<evidence type="ECO:0000256" key="7">
    <source>
        <dbReference type="ARBA" id="ARBA00023002"/>
    </source>
</evidence>